<keyword evidence="2" id="KW-1185">Reference proteome</keyword>
<name>A0ABS0JX05_9ACTN</name>
<gene>
    <name evidence="1" type="ORF">IW249_001315</name>
</gene>
<accession>A0ABS0JX05</accession>
<comment type="caution">
    <text evidence="1">The sequence shown here is derived from an EMBL/GenBank/DDBJ whole genome shotgun (WGS) entry which is preliminary data.</text>
</comment>
<reference evidence="1 2" key="1">
    <citation type="submission" date="2020-11" db="EMBL/GenBank/DDBJ databases">
        <title>Sequencing the genomes of 1000 actinobacteria strains.</title>
        <authorList>
            <person name="Klenk H.-P."/>
        </authorList>
    </citation>
    <scope>NUCLEOTIDE SEQUENCE [LARGE SCALE GENOMIC DNA]</scope>
    <source>
        <strain evidence="1 2">DSM 101695</strain>
    </source>
</reference>
<organism evidence="1 2">
    <name type="scientific">Micromonospora vinacea</name>
    <dbReference type="NCBI Taxonomy" id="709878"/>
    <lineage>
        <taxon>Bacteria</taxon>
        <taxon>Bacillati</taxon>
        <taxon>Actinomycetota</taxon>
        <taxon>Actinomycetes</taxon>
        <taxon>Micromonosporales</taxon>
        <taxon>Micromonosporaceae</taxon>
        <taxon>Micromonospora</taxon>
    </lineage>
</organism>
<proteinExistence type="predicted"/>
<dbReference type="RefSeq" id="WP_196925105.1">
    <property type="nucleotide sequence ID" value="NZ_JADOTY010000001.1"/>
</dbReference>
<evidence type="ECO:0000313" key="1">
    <source>
        <dbReference type="EMBL" id="MBG6100901.1"/>
    </source>
</evidence>
<sequence length="55" mass="6166">MGTSLTPDTGVHFRHIRSFFTVDAVSHDRRFSVNLYAGCHLPHRASEIPRRGTSA</sequence>
<dbReference type="Proteomes" id="UP000631791">
    <property type="component" value="Unassembled WGS sequence"/>
</dbReference>
<dbReference type="EMBL" id="JADOTY010000001">
    <property type="protein sequence ID" value="MBG6100901.1"/>
    <property type="molecule type" value="Genomic_DNA"/>
</dbReference>
<protein>
    <submittedName>
        <fullName evidence="1">Uncharacterized protein</fullName>
    </submittedName>
</protein>
<evidence type="ECO:0000313" key="2">
    <source>
        <dbReference type="Proteomes" id="UP000631791"/>
    </source>
</evidence>